<dbReference type="RefSeq" id="WP_126781399.1">
    <property type="nucleotide sequence ID" value="NZ_PIQC01000004.1"/>
</dbReference>
<keyword evidence="2" id="KW-0413">Isomerase</keyword>
<accession>A0A432Z054</accession>
<comment type="caution">
    <text evidence="3">The sequence shown here is derived from an EMBL/GenBank/DDBJ whole genome shotgun (WGS) entry which is preliminary data.</text>
</comment>
<evidence type="ECO:0000256" key="1">
    <source>
        <dbReference type="ARBA" id="ARBA00008270"/>
    </source>
</evidence>
<dbReference type="OrthoDB" id="9788221at2"/>
<protein>
    <recommendedName>
        <fullName evidence="5">Diaminopimelate epimerase</fullName>
    </recommendedName>
</protein>
<sequence length="268" mass="30229">MPKLCTVDVFYGPQALGNQHHIAYRPAPAWSETPSQYQTVPNLILMSGRSGAFQAQFLNYGRPVRRCGSGNLAVAAYINEKLKTKPINECLLTPAGEIQLGFDHESAYYFDRPLTQRPLRSLRFWRRLISRPVINGCYCGGRNDYVLLELAQPLTQLRLNSGALCQFSQRALIVIYRLRSGTVQLRYFAPQYGEAEDAATGSASVQAAAYLRTQYPKRYAHQSIEIKQCSPAGGCLYLKNYQQYVLIRGQTAMRDNKAICSSFDYTEE</sequence>
<dbReference type="Pfam" id="PF02567">
    <property type="entry name" value="PhzC-PhzF"/>
    <property type="match status" value="1"/>
</dbReference>
<dbReference type="PANTHER" id="PTHR13774:SF17">
    <property type="entry name" value="PHENAZINE BIOSYNTHESIS-LIKE DOMAIN-CONTAINING PROTEIN"/>
    <property type="match status" value="1"/>
</dbReference>
<evidence type="ECO:0000313" key="3">
    <source>
        <dbReference type="EMBL" id="RUO69562.1"/>
    </source>
</evidence>
<evidence type="ECO:0000256" key="2">
    <source>
        <dbReference type="ARBA" id="ARBA00023235"/>
    </source>
</evidence>
<dbReference type="Gene3D" id="3.10.310.10">
    <property type="entry name" value="Diaminopimelate Epimerase, Chain A, domain 1"/>
    <property type="match status" value="2"/>
</dbReference>
<dbReference type="GO" id="GO:0005737">
    <property type="term" value="C:cytoplasm"/>
    <property type="evidence" value="ECO:0007669"/>
    <property type="project" value="TreeGrafter"/>
</dbReference>
<keyword evidence="4" id="KW-1185">Reference proteome</keyword>
<dbReference type="SUPFAM" id="SSF54506">
    <property type="entry name" value="Diaminopimelate epimerase-like"/>
    <property type="match status" value="1"/>
</dbReference>
<dbReference type="PANTHER" id="PTHR13774">
    <property type="entry name" value="PHENAZINE BIOSYNTHESIS PROTEIN"/>
    <property type="match status" value="1"/>
</dbReference>
<dbReference type="EMBL" id="PIQC01000004">
    <property type="protein sequence ID" value="RUO69562.1"/>
    <property type="molecule type" value="Genomic_DNA"/>
</dbReference>
<reference evidence="4" key="1">
    <citation type="journal article" date="2018" name="Front. Microbiol.">
        <title>Genome-Based Analysis Reveals the Taxonomy and Diversity of the Family Idiomarinaceae.</title>
        <authorList>
            <person name="Liu Y."/>
            <person name="Lai Q."/>
            <person name="Shao Z."/>
        </authorList>
    </citation>
    <scope>NUCLEOTIDE SEQUENCE [LARGE SCALE GENOMIC DNA]</scope>
    <source>
        <strain evidence="4">R22</strain>
    </source>
</reference>
<dbReference type="InterPro" id="IPR003719">
    <property type="entry name" value="Phenazine_PhzF-like"/>
</dbReference>
<evidence type="ECO:0000313" key="4">
    <source>
        <dbReference type="Proteomes" id="UP000288058"/>
    </source>
</evidence>
<name>A0A432Z054_9GAMM</name>
<evidence type="ECO:0008006" key="5">
    <source>
        <dbReference type="Google" id="ProtNLM"/>
    </source>
</evidence>
<organism evidence="3 4">
    <name type="scientific">Idiomarina ramblicola</name>
    <dbReference type="NCBI Taxonomy" id="263724"/>
    <lineage>
        <taxon>Bacteria</taxon>
        <taxon>Pseudomonadati</taxon>
        <taxon>Pseudomonadota</taxon>
        <taxon>Gammaproteobacteria</taxon>
        <taxon>Alteromonadales</taxon>
        <taxon>Idiomarinaceae</taxon>
        <taxon>Idiomarina</taxon>
    </lineage>
</organism>
<comment type="similarity">
    <text evidence="1">Belongs to the PhzF family.</text>
</comment>
<dbReference type="Proteomes" id="UP000288058">
    <property type="component" value="Unassembled WGS sequence"/>
</dbReference>
<proteinExistence type="inferred from homology"/>
<gene>
    <name evidence="3" type="ORF">CWI78_06470</name>
</gene>
<dbReference type="GO" id="GO:0016853">
    <property type="term" value="F:isomerase activity"/>
    <property type="evidence" value="ECO:0007669"/>
    <property type="project" value="UniProtKB-KW"/>
</dbReference>
<dbReference type="AlphaFoldDB" id="A0A432Z054"/>